<dbReference type="InterPro" id="IPR013783">
    <property type="entry name" value="Ig-like_fold"/>
</dbReference>
<feature type="region of interest" description="Disordered" evidence="8">
    <location>
        <begin position="1345"/>
        <end position="1368"/>
    </location>
</feature>
<name>A0A8C8SWM4_9SAUR</name>
<reference evidence="11" key="2">
    <citation type="submission" date="2025-09" db="UniProtKB">
        <authorList>
            <consortium name="Ensembl"/>
        </authorList>
    </citation>
    <scope>IDENTIFICATION</scope>
</reference>
<dbReference type="SMART" id="SM00326">
    <property type="entry name" value="SH3"/>
    <property type="match status" value="2"/>
</dbReference>
<keyword evidence="12" id="KW-1185">Reference proteome</keyword>
<dbReference type="PROSITE" id="PS50002">
    <property type="entry name" value="SH3"/>
    <property type="match status" value="2"/>
</dbReference>
<reference evidence="11" key="1">
    <citation type="submission" date="2025-08" db="UniProtKB">
        <authorList>
            <consortium name="Ensembl"/>
        </authorList>
    </citation>
    <scope>IDENTIFICATION</scope>
</reference>
<dbReference type="FunFam" id="2.30.30.40:FF:000023">
    <property type="entry name" value="RIMS-binding protein 2 isoform F"/>
    <property type="match status" value="1"/>
</dbReference>
<dbReference type="CDD" id="cd12012">
    <property type="entry name" value="SH3_RIM-BP_2"/>
    <property type="match status" value="1"/>
</dbReference>
<feature type="coiled-coil region" evidence="7">
    <location>
        <begin position="465"/>
        <end position="718"/>
    </location>
</feature>
<dbReference type="CDD" id="cd00063">
    <property type="entry name" value="FN3"/>
    <property type="match status" value="1"/>
</dbReference>
<dbReference type="FunFam" id="2.30.30.40:FF:000006">
    <property type="entry name" value="RIMS-binding protein 2 isoform X1"/>
    <property type="match status" value="1"/>
</dbReference>
<dbReference type="SMART" id="SM00060">
    <property type="entry name" value="FN3"/>
    <property type="match status" value="3"/>
</dbReference>
<evidence type="ECO:0000259" key="9">
    <source>
        <dbReference type="PROSITE" id="PS50002"/>
    </source>
</evidence>
<evidence type="ECO:0000313" key="12">
    <source>
        <dbReference type="Proteomes" id="UP000694393"/>
    </source>
</evidence>
<feature type="compositionally biased region" description="Basic and acidic residues" evidence="8">
    <location>
        <begin position="302"/>
        <end position="317"/>
    </location>
</feature>
<dbReference type="PRINTS" id="PR00452">
    <property type="entry name" value="SH3DOMAIN"/>
</dbReference>
<evidence type="ECO:0000259" key="10">
    <source>
        <dbReference type="PROSITE" id="PS50853"/>
    </source>
</evidence>
<feature type="compositionally biased region" description="Basic and acidic residues" evidence="8">
    <location>
        <begin position="1345"/>
        <end position="1358"/>
    </location>
</feature>
<keyword evidence="7" id="KW-0175">Coiled coil</keyword>
<feature type="region of interest" description="Disordered" evidence="8">
    <location>
        <begin position="301"/>
        <end position="344"/>
    </location>
</feature>
<dbReference type="Proteomes" id="UP000694393">
    <property type="component" value="Unplaced"/>
</dbReference>
<sequence length="1655" mass="186336">MTRDSPGGGARLSPRKAPAQAAGGPAQHDEHKRELEALRAELDGERLRSQESRRRFAAEARELREAAERDRQLLADQLRSRWEQQRARELHQLRELSLREREAEIRQLIRWKDAELRQAQELLQRERDAAVRQARDLQRQLAEELVSRGYSSTRGGPAALSSECRGKLQEVLGKLRWETDGDQAARIRHLRAELELERSLFLKYILERFEGEQSPALHRARHGPQPRLSRSLLEGSRPRSLESLIPTASPDGGASRSRSLDSSLAKPESSQAALEGSGPHSPSLGQHLAQKALEEDALLEDGVTKEQPPKPTSKEVTLECLDSPPEGKMGSWGSAGEGETQGVGQQQEWLSGDSYSQLVKQNTDLLRALEDLERRCTALKEENGLLRKSSFPEMQEKVKRLKRKNVELAVIAKRLEERARKLQESNLKVVSGPIPLSIKGSSVELCKKAFARQRAKNLSEQASVLLAKDKQIEALQRECWELKAKLATGKEGSCWLNLSDFDRLLRESQKEVLRLQRQITLKNLKESLQSSKIDTHNKNQIQHLEVELSKKLKQCENLEQEVEKKQKKCEELEMQLKEVLTENARMAEEIAQFSGENKWAEKVESENADLKVKVMEVTEERNSALQLTKGLQTKVEDLEHVLKDMREIAERRQQLEIDHEEALLALQKKEEEVIYLQQAQVEAKREHEEVVQLLETQVRELENQYHSQTEHFNLLSQELERLQIKNSDLVTSDSQNINDVDFVSKTPAASKKQTKKLEFQSNSSKSESAQYSHKSCRTPEGDTASEMEELETDKFSLILEPERQSPAKLRVFLARYSYDPFDGPNKNPEAELPLTAGEYIYIYGETDEDGFFEGELMDGRRGLVPSNLIEEVSDYDLMTFFARSVVIGWEPPLMPAGWEVVQSYNIFVDTELCQNVQSGCQTQAAIENLDLKMKAYRISVQSVTEKGSSDRMQCTFLVGQGFHIAPTLLKLRSITATSAEVTWLPGSSNYTHAVYLNEKQCDVTKAGIYWYIFHNLQPNTQYNAKVETQSQMMVWDLPQEKWEQKSAMIKFITPSAGPPDAPLDVQVQPGPSVNSLVISWLPVTIDAAGSSNGVRVTGYAVYVSGQRITEVKSPTAGSALVELSQLERLQGSQVISVRTVSPSGESVDSVPTLIPSAVLNVPSCSLLSRSMSTSLTYGLPCGEFIDSQHVKNPLTHCTSSHSSEMCMASQDNKFIIHFTSDCRDSVASPPASIPGHQLFSQSASLIHELAMCNTGDNIARDKDDKCLKSYQQTAVNVQPASLVFPIRWCEESASSSMSALEGLVEDSQRKRIKKLFVTKKAMLENQTDTSNVKMSAISHCAHLDDRSAKDSTTERDIEGSDESCLTMPQPCSSQLELEKDNYRDIGVHDICVQEIPNVSTEKKQVKEVPSLRLSRGEIEEDQTSRIGNWQLNPVGDHSQNSDLSDILEEEEEDLDLDMQLENRIKMASNDSRLLELPEFPIQSAQKRKMDKAVRVGQAVTSSFSRADPLRSFVSEEKVNDDSVRIFVALFDYDPMSMSPNLDAAEEELPFKKGQILTVVGDKDADGFYRGQYAGRVGYIPYNMVSEVQMENNEMKQHLLKQGFIADEKPVINLKEMLFGSIDDDGFYYGDFNRQRGLVPSDFLKVIGMRSKKGFV</sequence>
<evidence type="ECO:0000256" key="5">
    <source>
        <dbReference type="ARBA" id="ARBA00022737"/>
    </source>
</evidence>
<feature type="compositionally biased region" description="Low complexity" evidence="8">
    <location>
        <begin position="17"/>
        <end position="26"/>
    </location>
</feature>
<evidence type="ECO:0000256" key="4">
    <source>
        <dbReference type="ARBA" id="ARBA00022490"/>
    </source>
</evidence>
<dbReference type="InterPro" id="IPR035753">
    <property type="entry name" value="RIM-BP_SH3_2"/>
</dbReference>
<dbReference type="CDD" id="cd12014">
    <property type="entry name" value="SH3_RIM-BP_1"/>
    <property type="match status" value="1"/>
</dbReference>
<dbReference type="Gene3D" id="2.30.30.40">
    <property type="entry name" value="SH3 Domains"/>
    <property type="match status" value="3"/>
</dbReference>
<comment type="subcellular location">
    <subcellularLocation>
        <location evidence="1">Cytoplasm</location>
    </subcellularLocation>
</comment>
<dbReference type="InterPro" id="IPR001452">
    <property type="entry name" value="SH3_domain"/>
</dbReference>
<dbReference type="InterPro" id="IPR057950">
    <property type="entry name" value="RIMB1/RIM3A-C-like_N"/>
</dbReference>
<organism evidence="11 12">
    <name type="scientific">Pelusios castaneus</name>
    <name type="common">West African mud turtle</name>
    <dbReference type="NCBI Taxonomy" id="367368"/>
    <lineage>
        <taxon>Eukaryota</taxon>
        <taxon>Metazoa</taxon>
        <taxon>Chordata</taxon>
        <taxon>Craniata</taxon>
        <taxon>Vertebrata</taxon>
        <taxon>Euteleostomi</taxon>
        <taxon>Archelosauria</taxon>
        <taxon>Testudinata</taxon>
        <taxon>Testudines</taxon>
        <taxon>Pleurodira</taxon>
        <taxon>Pelomedusidae</taxon>
        <taxon>Pelusios</taxon>
    </lineage>
</organism>
<evidence type="ECO:0000313" key="11">
    <source>
        <dbReference type="Ensembl" id="ENSPCEP00000026631.1"/>
    </source>
</evidence>
<dbReference type="InterPro" id="IPR003961">
    <property type="entry name" value="FN3_dom"/>
</dbReference>
<dbReference type="GO" id="GO:0030156">
    <property type="term" value="F:benzodiazepine receptor binding"/>
    <property type="evidence" value="ECO:0007669"/>
    <property type="project" value="TreeGrafter"/>
</dbReference>
<dbReference type="Ensembl" id="ENSPCET00000027522.1">
    <property type="protein sequence ID" value="ENSPCEP00000026631.1"/>
    <property type="gene ID" value="ENSPCEG00000019954.1"/>
</dbReference>
<comment type="similarity">
    <text evidence="2">Belongs to the RIMBP family.</text>
</comment>
<dbReference type="InterPro" id="IPR040325">
    <property type="entry name" value="RIMBP1/2/3"/>
</dbReference>
<dbReference type="Pfam" id="PF07653">
    <property type="entry name" value="SH3_2"/>
    <property type="match status" value="2"/>
</dbReference>
<feature type="region of interest" description="Disordered" evidence="8">
    <location>
        <begin position="215"/>
        <end position="286"/>
    </location>
</feature>
<evidence type="ECO:0000256" key="6">
    <source>
        <dbReference type="PROSITE-ProRule" id="PRU00192"/>
    </source>
</evidence>
<feature type="compositionally biased region" description="Polar residues" evidence="8">
    <location>
        <begin position="759"/>
        <end position="773"/>
    </location>
</feature>
<feature type="compositionally biased region" description="Low complexity" evidence="8">
    <location>
        <begin position="251"/>
        <end position="265"/>
    </location>
</feature>
<dbReference type="PANTHER" id="PTHR14234:SF20">
    <property type="entry name" value="PERIPHERAL-TYPE BENZODIAZEPINE RECEPTOR-ASSOCIATED PROTEIN 1"/>
    <property type="match status" value="1"/>
</dbReference>
<dbReference type="Pfam" id="PF25523">
    <property type="entry name" value="Ig_RIMBP2"/>
    <property type="match status" value="1"/>
</dbReference>
<evidence type="ECO:0000256" key="8">
    <source>
        <dbReference type="SAM" id="MobiDB-lite"/>
    </source>
</evidence>
<proteinExistence type="inferred from homology"/>
<dbReference type="SUPFAM" id="SSF49265">
    <property type="entry name" value="Fibronectin type III"/>
    <property type="match status" value="2"/>
</dbReference>
<dbReference type="InterPro" id="IPR057884">
    <property type="entry name" value="FN3_RIM-BP1/2/3"/>
</dbReference>
<dbReference type="FunFam" id="2.60.40.10:FF:000072">
    <property type="entry name" value="RIMS-binding protein 2 isoform X1"/>
    <property type="match status" value="1"/>
</dbReference>
<dbReference type="InterPro" id="IPR036028">
    <property type="entry name" value="SH3-like_dom_sf"/>
</dbReference>
<accession>A0A8C8SWM4</accession>
<keyword evidence="5" id="KW-0677">Repeat</keyword>
<feature type="domain" description="Fibronectin type-III" evidence="10">
    <location>
        <begin position="965"/>
        <end position="1056"/>
    </location>
</feature>
<feature type="region of interest" description="Disordered" evidence="8">
    <location>
        <begin position="751"/>
        <end position="786"/>
    </location>
</feature>
<dbReference type="InterPro" id="IPR036116">
    <property type="entry name" value="FN3_sf"/>
</dbReference>
<evidence type="ECO:0000256" key="2">
    <source>
        <dbReference type="ARBA" id="ARBA00010749"/>
    </source>
</evidence>
<dbReference type="SUPFAM" id="SSF50044">
    <property type="entry name" value="SH3-domain"/>
    <property type="match status" value="2"/>
</dbReference>
<dbReference type="Gene3D" id="2.60.40.10">
    <property type="entry name" value="Immunoglobulins"/>
    <property type="match status" value="3"/>
</dbReference>
<evidence type="ECO:0000256" key="3">
    <source>
        <dbReference type="ARBA" id="ARBA00022443"/>
    </source>
</evidence>
<dbReference type="PROSITE" id="PS50853">
    <property type="entry name" value="FN3"/>
    <property type="match status" value="1"/>
</dbReference>
<dbReference type="Pfam" id="PF25566">
    <property type="entry name" value="RIMB1_N"/>
    <property type="match status" value="1"/>
</dbReference>
<feature type="compositionally biased region" description="Gly residues" evidence="8">
    <location>
        <begin position="1"/>
        <end position="10"/>
    </location>
</feature>
<feature type="coiled-coil region" evidence="7">
    <location>
        <begin position="355"/>
        <end position="425"/>
    </location>
</feature>
<dbReference type="FunFam" id="2.60.40.10:FF:000643">
    <property type="entry name" value="RIMS-binding protein 2 isoform X1"/>
    <property type="match status" value="1"/>
</dbReference>
<feature type="domain" description="SH3" evidence="9">
    <location>
        <begin position="1521"/>
        <end position="1589"/>
    </location>
</feature>
<feature type="domain" description="SH3" evidence="9">
    <location>
        <begin position="807"/>
        <end position="874"/>
    </location>
</feature>
<evidence type="ECO:0000256" key="7">
    <source>
        <dbReference type="SAM" id="Coils"/>
    </source>
</evidence>
<keyword evidence="4" id="KW-0963">Cytoplasm</keyword>
<feature type="region of interest" description="Disordered" evidence="8">
    <location>
        <begin position="1"/>
        <end position="31"/>
    </location>
</feature>
<evidence type="ECO:0000256" key="1">
    <source>
        <dbReference type="ARBA" id="ARBA00004496"/>
    </source>
</evidence>
<protein>
    <submittedName>
        <fullName evidence="11">Uncharacterized protein</fullName>
    </submittedName>
</protein>
<dbReference type="PANTHER" id="PTHR14234">
    <property type="entry name" value="RIM BINDING PROTEIN-RELATED"/>
    <property type="match status" value="1"/>
</dbReference>
<keyword evidence="3 6" id="KW-0728">SH3 domain</keyword>